<sequence>MSIANVVGEKCFALATQLIIECEFCKENNIIETCGKHKSGKCGPSAYDINSRAALASLHTGIGETHLNSILSTMNIPTISRASFKKREREAGSVIEDVAKKSCEDVTIIEKNSAVLTGAEPDENDLIPISVSYDMGWQKRGKGFNSNTGQGAVMGLDTGKVIDYTTKTKTCRICEHAAKNHAQPRIHDCRKNHTGSSKSMEPLSAVELFQNATNYNMKYSTYTGDDDSTTECYVHEQVPYGIEKYSDIIHIKRSLTTRLYNLSKSNKFVNCSSLSQKVINYLVKCFSISVNQGKGDSKSIQTSLKSIVPHAFGNHDTCSDEWCGYKQDPIEYRHAHLPYGKDLHGDCLYNALVELFSQYYSDAVVEKLAPVANSQRNESLNSVVGSKAPKIRFYGGSESNDYPVACAVAQTNIGHTYINQTLEAMGVEPGRICVDHNLQLDKKKNDDNVRKKTIEFKRRRNQLHSRRLSHNNKKEQQEGKTYESNVGLTLDKTSTLPSTSEATEVFDLSSVSDKTFITYENTVSEFTPRPTCPDIVYHDNIFYNIIVFDTETNTTGRAAELCQLSAVDKSDHCSFSEYILPNNCIDKYASRVNKLSVRTVNGQRTLFKKAEQLATLTSSEAISRFSLFLESSIDYCKTLTDKDVCTILVGHNAKRFDNIPVILRNSTSSFHEKMQSLGVLFGESLSIFEQLVHSKHPALQQADGQSCPINQTALYQCLFQETFEAHDAFEDVKALRKMLFHSNLQLSEEFIVNHCKPISCDYALQDLQYLDKRHEILKSMEYKLYNPTGDGIITKSMAEKIAGSGVWQWQWQWAMIFQSCSKTLVNQD</sequence>
<dbReference type="Gene3D" id="3.30.420.10">
    <property type="entry name" value="Ribonuclease H-like superfamily/Ribonuclease H"/>
    <property type="match status" value="1"/>
</dbReference>
<evidence type="ECO:0000313" key="4">
    <source>
        <dbReference type="Proteomes" id="UP001152795"/>
    </source>
</evidence>
<dbReference type="GO" id="GO:0004527">
    <property type="term" value="F:exonuclease activity"/>
    <property type="evidence" value="ECO:0007669"/>
    <property type="project" value="UniProtKB-KW"/>
</dbReference>
<reference evidence="3" key="1">
    <citation type="submission" date="2020-04" db="EMBL/GenBank/DDBJ databases">
        <authorList>
            <person name="Alioto T."/>
            <person name="Alioto T."/>
            <person name="Gomez Garrido J."/>
        </authorList>
    </citation>
    <scope>NUCLEOTIDE SEQUENCE</scope>
    <source>
        <strain evidence="3">A484AB</strain>
    </source>
</reference>
<keyword evidence="3" id="KW-0269">Exonuclease</keyword>
<keyword evidence="3" id="KW-0540">Nuclease</keyword>
<protein>
    <submittedName>
        <fullName evidence="3">Exonuclease R569</fullName>
    </submittedName>
</protein>
<dbReference type="Proteomes" id="UP001152795">
    <property type="component" value="Unassembled WGS sequence"/>
</dbReference>
<dbReference type="GO" id="GO:0003676">
    <property type="term" value="F:nucleic acid binding"/>
    <property type="evidence" value="ECO:0007669"/>
    <property type="project" value="InterPro"/>
</dbReference>
<dbReference type="PANTHER" id="PTHR31751">
    <property type="entry name" value="SI:CH211-108C17.2-RELATED-RELATED"/>
    <property type="match status" value="1"/>
</dbReference>
<feature type="compositionally biased region" description="Basic and acidic residues" evidence="1">
    <location>
        <begin position="472"/>
        <end position="481"/>
    </location>
</feature>
<dbReference type="InterPro" id="IPR036397">
    <property type="entry name" value="RNaseH_sf"/>
</dbReference>
<gene>
    <name evidence="3" type="ORF">PACLA_8A048990</name>
</gene>
<evidence type="ECO:0000313" key="3">
    <source>
        <dbReference type="EMBL" id="CAB4005539.1"/>
    </source>
</evidence>
<comment type="caution">
    <text evidence="3">The sequence shown here is derived from an EMBL/GenBank/DDBJ whole genome shotgun (WGS) entry which is preliminary data.</text>
</comment>
<dbReference type="OrthoDB" id="5976735at2759"/>
<dbReference type="AlphaFoldDB" id="A0A6S7HMH5"/>
<dbReference type="InterPro" id="IPR049012">
    <property type="entry name" value="Mutator_transp_dom"/>
</dbReference>
<feature type="domain" description="Mutator-like transposase" evidence="2">
    <location>
        <begin position="5"/>
        <end position="323"/>
    </location>
</feature>
<dbReference type="Pfam" id="PF20700">
    <property type="entry name" value="Mutator"/>
    <property type="match status" value="1"/>
</dbReference>
<feature type="compositionally biased region" description="Basic residues" evidence="1">
    <location>
        <begin position="460"/>
        <end position="471"/>
    </location>
</feature>
<keyword evidence="4" id="KW-1185">Reference proteome</keyword>
<evidence type="ECO:0000256" key="1">
    <source>
        <dbReference type="SAM" id="MobiDB-lite"/>
    </source>
</evidence>
<dbReference type="InterPro" id="IPR012337">
    <property type="entry name" value="RNaseH-like_sf"/>
</dbReference>
<dbReference type="EMBL" id="CACRXK020005230">
    <property type="protein sequence ID" value="CAB4005539.1"/>
    <property type="molecule type" value="Genomic_DNA"/>
</dbReference>
<keyword evidence="3" id="KW-0378">Hydrolase</keyword>
<evidence type="ECO:0000259" key="2">
    <source>
        <dbReference type="Pfam" id="PF20700"/>
    </source>
</evidence>
<feature type="region of interest" description="Disordered" evidence="1">
    <location>
        <begin position="460"/>
        <end position="483"/>
    </location>
</feature>
<name>A0A6S7HMH5_PARCT</name>
<dbReference type="SUPFAM" id="SSF53098">
    <property type="entry name" value="Ribonuclease H-like"/>
    <property type="match status" value="1"/>
</dbReference>
<proteinExistence type="predicted"/>
<organism evidence="3 4">
    <name type="scientific">Paramuricea clavata</name>
    <name type="common">Red gorgonian</name>
    <name type="synonym">Violescent sea-whip</name>
    <dbReference type="NCBI Taxonomy" id="317549"/>
    <lineage>
        <taxon>Eukaryota</taxon>
        <taxon>Metazoa</taxon>
        <taxon>Cnidaria</taxon>
        <taxon>Anthozoa</taxon>
        <taxon>Octocorallia</taxon>
        <taxon>Malacalcyonacea</taxon>
        <taxon>Plexauridae</taxon>
        <taxon>Paramuricea</taxon>
    </lineage>
</organism>
<accession>A0A6S7HMH5</accession>